<name>A0A812ZSX2_9DINO</name>
<organism evidence="2 3">
    <name type="scientific">Symbiodinium necroappetens</name>
    <dbReference type="NCBI Taxonomy" id="1628268"/>
    <lineage>
        <taxon>Eukaryota</taxon>
        <taxon>Sar</taxon>
        <taxon>Alveolata</taxon>
        <taxon>Dinophyceae</taxon>
        <taxon>Suessiales</taxon>
        <taxon>Symbiodiniaceae</taxon>
        <taxon>Symbiodinium</taxon>
    </lineage>
</organism>
<dbReference type="EMBL" id="CAJNJA010049598">
    <property type="protein sequence ID" value="CAE7837837.1"/>
    <property type="molecule type" value="Genomic_DNA"/>
</dbReference>
<dbReference type="AlphaFoldDB" id="A0A812ZSX2"/>
<reference evidence="2" key="1">
    <citation type="submission" date="2021-02" db="EMBL/GenBank/DDBJ databases">
        <authorList>
            <person name="Dougan E. K."/>
            <person name="Rhodes N."/>
            <person name="Thang M."/>
            <person name="Chan C."/>
        </authorList>
    </citation>
    <scope>NUCLEOTIDE SEQUENCE</scope>
</reference>
<gene>
    <name evidence="2" type="ORF">SNEC2469_LOCUS25271</name>
</gene>
<protein>
    <submittedName>
        <fullName evidence="2">Uncharacterized protein</fullName>
    </submittedName>
</protein>
<accession>A0A812ZSX2</accession>
<evidence type="ECO:0000313" key="2">
    <source>
        <dbReference type="EMBL" id="CAE7837837.1"/>
    </source>
</evidence>
<proteinExistence type="predicted"/>
<sequence>MPGKIIDVDWNKHHIGASQWESRHQRRYLQRLEHYHRMIAAGEYTPPLQAAPLAPQPAPAARVPTASRSSRDCPSLPGSAGHPRTPSTSLTTLWRRCLSSPDGLRPPSSALSAMTPSTRERVLERLRSNEAWFTACERMGKEELLDLVEHVHGKIVDERRRRKEAEVELLAAQSPGVSARDANPKR</sequence>
<keyword evidence="3" id="KW-1185">Reference proteome</keyword>
<dbReference type="Proteomes" id="UP000601435">
    <property type="component" value="Unassembled WGS sequence"/>
</dbReference>
<feature type="region of interest" description="Disordered" evidence="1">
    <location>
        <begin position="50"/>
        <end position="90"/>
    </location>
</feature>
<evidence type="ECO:0000313" key="3">
    <source>
        <dbReference type="Proteomes" id="UP000601435"/>
    </source>
</evidence>
<comment type="caution">
    <text evidence="2">The sequence shown here is derived from an EMBL/GenBank/DDBJ whole genome shotgun (WGS) entry which is preliminary data.</text>
</comment>
<dbReference type="OrthoDB" id="418812at2759"/>
<evidence type="ECO:0000256" key="1">
    <source>
        <dbReference type="SAM" id="MobiDB-lite"/>
    </source>
</evidence>